<organism evidence="2 3">
    <name type="scientific">Salegentibacter chungangensis</name>
    <dbReference type="NCBI Taxonomy" id="1335724"/>
    <lineage>
        <taxon>Bacteria</taxon>
        <taxon>Pseudomonadati</taxon>
        <taxon>Bacteroidota</taxon>
        <taxon>Flavobacteriia</taxon>
        <taxon>Flavobacteriales</taxon>
        <taxon>Flavobacteriaceae</taxon>
        <taxon>Salegentibacter</taxon>
    </lineage>
</organism>
<proteinExistence type="predicted"/>
<name>A0ABW3NUI7_9FLAO</name>
<protein>
    <submittedName>
        <fullName evidence="2">Uroporphyrinogen decarboxylase</fullName>
    </submittedName>
</protein>
<feature type="transmembrane region" description="Helical" evidence="1">
    <location>
        <begin position="6"/>
        <end position="25"/>
    </location>
</feature>
<feature type="transmembrane region" description="Helical" evidence="1">
    <location>
        <begin position="55"/>
        <end position="72"/>
    </location>
</feature>
<evidence type="ECO:0000313" key="3">
    <source>
        <dbReference type="Proteomes" id="UP001597131"/>
    </source>
</evidence>
<comment type="caution">
    <text evidence="2">The sequence shown here is derived from an EMBL/GenBank/DDBJ whole genome shotgun (WGS) entry which is preliminary data.</text>
</comment>
<gene>
    <name evidence="2" type="ORF">ACFQ3Q_12775</name>
</gene>
<reference evidence="3" key="1">
    <citation type="journal article" date="2019" name="Int. J. Syst. Evol. Microbiol.">
        <title>The Global Catalogue of Microorganisms (GCM) 10K type strain sequencing project: providing services to taxonomists for standard genome sequencing and annotation.</title>
        <authorList>
            <consortium name="The Broad Institute Genomics Platform"/>
            <consortium name="The Broad Institute Genome Sequencing Center for Infectious Disease"/>
            <person name="Wu L."/>
            <person name="Ma J."/>
        </authorList>
    </citation>
    <scope>NUCLEOTIDE SEQUENCE [LARGE SCALE GENOMIC DNA]</scope>
    <source>
        <strain evidence="3">CCUG 64793</strain>
    </source>
</reference>
<keyword evidence="1" id="KW-1133">Transmembrane helix</keyword>
<dbReference type="RefSeq" id="WP_380746456.1">
    <property type="nucleotide sequence ID" value="NZ_JBHTLI010000003.1"/>
</dbReference>
<feature type="transmembrane region" description="Helical" evidence="1">
    <location>
        <begin position="32"/>
        <end position="49"/>
    </location>
</feature>
<evidence type="ECO:0000313" key="2">
    <source>
        <dbReference type="EMBL" id="MFD1096629.1"/>
    </source>
</evidence>
<keyword evidence="1" id="KW-0812">Transmembrane</keyword>
<dbReference type="Proteomes" id="UP001597131">
    <property type="component" value="Unassembled WGS sequence"/>
</dbReference>
<keyword evidence="3" id="KW-1185">Reference proteome</keyword>
<sequence>MEIFGISLTEWIGYIASFFVAISFFMGNIIRLRIVNSVGCIAFIIYGVLIDSWPVIVTNAVIVGVNFYYLFIDKATHRVKADEVQP</sequence>
<keyword evidence="1" id="KW-0472">Membrane</keyword>
<evidence type="ECO:0000256" key="1">
    <source>
        <dbReference type="SAM" id="Phobius"/>
    </source>
</evidence>
<dbReference type="EMBL" id="JBHTLI010000003">
    <property type="protein sequence ID" value="MFD1096629.1"/>
    <property type="molecule type" value="Genomic_DNA"/>
</dbReference>
<accession>A0ABW3NUI7</accession>